<dbReference type="InterPro" id="IPR020948">
    <property type="entry name" value="P_starv_induced_PsiE-like"/>
</dbReference>
<feature type="transmembrane region" description="Helical" evidence="6">
    <location>
        <begin position="57"/>
        <end position="75"/>
    </location>
</feature>
<keyword evidence="3 6" id="KW-0812">Transmembrane</keyword>
<dbReference type="EMBL" id="SMAB01000009">
    <property type="protein sequence ID" value="TCS82487.1"/>
    <property type="molecule type" value="Genomic_DNA"/>
</dbReference>
<keyword evidence="5 6" id="KW-0472">Membrane</keyword>
<evidence type="ECO:0000256" key="6">
    <source>
        <dbReference type="SAM" id="Phobius"/>
    </source>
</evidence>
<protein>
    <recommendedName>
        <fullName evidence="9">Phosphate-starvation-inducible protein E</fullName>
    </recommendedName>
</protein>
<feature type="transmembrane region" description="Helical" evidence="6">
    <location>
        <begin position="104"/>
        <end position="121"/>
    </location>
</feature>
<dbReference type="Pfam" id="PF06146">
    <property type="entry name" value="PsiE"/>
    <property type="match status" value="1"/>
</dbReference>
<dbReference type="GO" id="GO:0005886">
    <property type="term" value="C:plasma membrane"/>
    <property type="evidence" value="ECO:0007669"/>
    <property type="project" value="UniProtKB-SubCell"/>
</dbReference>
<evidence type="ECO:0000256" key="1">
    <source>
        <dbReference type="ARBA" id="ARBA00004651"/>
    </source>
</evidence>
<evidence type="ECO:0000256" key="4">
    <source>
        <dbReference type="ARBA" id="ARBA00022989"/>
    </source>
</evidence>
<keyword evidence="2" id="KW-1003">Cell membrane</keyword>
<comment type="caution">
    <text evidence="7">The sequence shown here is derived from an EMBL/GenBank/DDBJ whole genome shotgun (WGS) entry which is preliminary data.</text>
</comment>
<dbReference type="Proteomes" id="UP000295788">
    <property type="component" value="Unassembled WGS sequence"/>
</dbReference>
<evidence type="ECO:0000313" key="7">
    <source>
        <dbReference type="EMBL" id="TCS82487.1"/>
    </source>
</evidence>
<evidence type="ECO:0000256" key="2">
    <source>
        <dbReference type="ARBA" id="ARBA00022475"/>
    </source>
</evidence>
<proteinExistence type="predicted"/>
<dbReference type="RefSeq" id="WP_132768810.1">
    <property type="nucleotide sequence ID" value="NZ_SMAB01000009.1"/>
</dbReference>
<evidence type="ECO:0000256" key="3">
    <source>
        <dbReference type="ARBA" id="ARBA00022692"/>
    </source>
</evidence>
<organism evidence="7 8">
    <name type="scientific">Tepidibacillus fermentans</name>
    <dbReference type="NCBI Taxonomy" id="1281767"/>
    <lineage>
        <taxon>Bacteria</taxon>
        <taxon>Bacillati</taxon>
        <taxon>Bacillota</taxon>
        <taxon>Bacilli</taxon>
        <taxon>Bacillales</taxon>
        <taxon>Bacillaceae</taxon>
        <taxon>Tepidibacillus</taxon>
    </lineage>
</organism>
<dbReference type="AlphaFoldDB" id="A0A4R3KGL9"/>
<keyword evidence="8" id="KW-1185">Reference proteome</keyword>
<evidence type="ECO:0008006" key="9">
    <source>
        <dbReference type="Google" id="ProtNLM"/>
    </source>
</evidence>
<feature type="transmembrane region" description="Helical" evidence="6">
    <location>
        <begin position="20"/>
        <end position="45"/>
    </location>
</feature>
<accession>A0A4R3KGL9</accession>
<sequence>MRILPIIDEKIEGIIKWIEIVLAIILVLTVIAEGGYIVIDLLHLVRSHNIIDQSKTVLGDFLVLVVSLEFAIMLIRKNPFAIIDIVMIALARKIVLEYKSATEYFIAAITLTLLFIVRKVVTKQEERKRL</sequence>
<keyword evidence="4 6" id="KW-1133">Transmembrane helix</keyword>
<dbReference type="OrthoDB" id="2382347at2"/>
<reference evidence="7 8" key="1">
    <citation type="submission" date="2019-03" db="EMBL/GenBank/DDBJ databases">
        <title>Genomic Encyclopedia of Type Strains, Phase IV (KMG-IV): sequencing the most valuable type-strain genomes for metagenomic binning, comparative biology and taxonomic classification.</title>
        <authorList>
            <person name="Goeker M."/>
        </authorList>
    </citation>
    <scope>NUCLEOTIDE SEQUENCE [LARGE SCALE GENOMIC DNA]</scope>
    <source>
        <strain evidence="7 8">DSM 23802</strain>
    </source>
</reference>
<evidence type="ECO:0000256" key="5">
    <source>
        <dbReference type="ARBA" id="ARBA00023136"/>
    </source>
</evidence>
<name>A0A4R3KGL9_9BACI</name>
<evidence type="ECO:0000313" key="8">
    <source>
        <dbReference type="Proteomes" id="UP000295788"/>
    </source>
</evidence>
<gene>
    <name evidence="7" type="ORF">EDD72_10956</name>
</gene>
<comment type="subcellular location">
    <subcellularLocation>
        <location evidence="1">Cell membrane</location>
        <topology evidence="1">Multi-pass membrane protein</topology>
    </subcellularLocation>
</comment>